<dbReference type="GO" id="GO:0005525">
    <property type="term" value="F:GTP binding"/>
    <property type="evidence" value="ECO:0007669"/>
    <property type="project" value="InterPro"/>
</dbReference>
<feature type="domain" description="OBG-type G" evidence="8">
    <location>
        <begin position="1"/>
        <end position="254"/>
    </location>
</feature>
<evidence type="ECO:0000256" key="6">
    <source>
        <dbReference type="HAMAP-Rule" id="MF_00944"/>
    </source>
</evidence>
<dbReference type="Proteomes" id="UP000010802">
    <property type="component" value="Chromosome"/>
</dbReference>
<dbReference type="PRINTS" id="PR00326">
    <property type="entry name" value="GTP1OBG"/>
</dbReference>
<accession>F4LVT4</accession>
<dbReference type="OrthoDB" id="9807318at2"/>
<feature type="domain" description="TGS" evidence="9">
    <location>
        <begin position="276"/>
        <end position="359"/>
    </location>
</feature>
<dbReference type="PIRSF" id="PIRSF006641">
    <property type="entry name" value="CHP00092"/>
    <property type="match status" value="1"/>
</dbReference>
<dbReference type="Pfam" id="PF06071">
    <property type="entry name" value="YchF-GTPase_C"/>
    <property type="match status" value="1"/>
</dbReference>
<dbReference type="SUPFAM" id="SSF81271">
    <property type="entry name" value="TGS-like"/>
    <property type="match status" value="1"/>
</dbReference>
<dbReference type="AlphaFoldDB" id="F4LVT4"/>
<feature type="coiled-coil region" evidence="7">
    <location>
        <begin position="152"/>
        <end position="186"/>
    </location>
</feature>
<dbReference type="Gene3D" id="1.10.150.300">
    <property type="entry name" value="TGS-like domain"/>
    <property type="match status" value="1"/>
</dbReference>
<evidence type="ECO:0000313" key="10">
    <source>
        <dbReference type="EMBL" id="CDI40439.1"/>
    </source>
</evidence>
<dbReference type="InterPro" id="IPR012676">
    <property type="entry name" value="TGS-like"/>
</dbReference>
<dbReference type="InterPro" id="IPR023192">
    <property type="entry name" value="TGS-like_dom_sf"/>
</dbReference>
<gene>
    <name evidence="10" type="primary">engD</name>
    <name evidence="6" type="synonym">ychF</name>
    <name evidence="10" type="ordered locus">TEPIRE1_0647</name>
</gene>
<keyword evidence="3 6" id="KW-0547">Nucleotide-binding</keyword>
<dbReference type="FunFam" id="3.10.20.30:FF:000001">
    <property type="entry name" value="Ribosome-binding ATPase YchF"/>
    <property type="match status" value="1"/>
</dbReference>
<reference evidence="11" key="1">
    <citation type="journal article" date="2013" name="Genome Announc.">
        <title>First genome sequence of a syntrophic acetate-oxidizing bacterium, Tepidanaerobacter acetatoxydans strain Re1.</title>
        <authorList>
            <person name="Manzoor S."/>
            <person name="Bongcam-Rudloff E."/>
            <person name="Schnurer A."/>
            <person name="Muller B."/>
        </authorList>
    </citation>
    <scope>NUCLEOTIDE SEQUENCE [LARGE SCALE GENOMIC DNA]</scope>
    <source>
        <strain evidence="11">Re1</strain>
    </source>
</reference>
<comment type="caution">
    <text evidence="6">Lacks conserved residue(s) required for the propagation of feature annotation.</text>
</comment>
<evidence type="ECO:0000256" key="2">
    <source>
        <dbReference type="ARBA" id="ARBA00022723"/>
    </source>
</evidence>
<dbReference type="InterPro" id="IPR006073">
    <property type="entry name" value="GTP-bd"/>
</dbReference>
<keyword evidence="2" id="KW-0479">Metal-binding</keyword>
<proteinExistence type="inferred from homology"/>
<keyword evidence="5" id="KW-0460">Magnesium</keyword>
<evidence type="ECO:0000256" key="3">
    <source>
        <dbReference type="ARBA" id="ARBA00022741"/>
    </source>
</evidence>
<dbReference type="SUPFAM" id="SSF52540">
    <property type="entry name" value="P-loop containing nucleoside triphosphate hydrolases"/>
    <property type="match status" value="1"/>
</dbReference>
<dbReference type="Gene3D" id="3.40.50.300">
    <property type="entry name" value="P-loop containing nucleotide triphosphate hydrolases"/>
    <property type="match status" value="1"/>
</dbReference>
<evidence type="ECO:0000259" key="9">
    <source>
        <dbReference type="PROSITE" id="PS51880"/>
    </source>
</evidence>
<dbReference type="InterPro" id="IPR012675">
    <property type="entry name" value="Beta-grasp_dom_sf"/>
</dbReference>
<evidence type="ECO:0000256" key="5">
    <source>
        <dbReference type="ARBA" id="ARBA00022842"/>
    </source>
</evidence>
<evidence type="ECO:0000256" key="1">
    <source>
        <dbReference type="ARBA" id="ARBA00001946"/>
    </source>
</evidence>
<evidence type="ECO:0000256" key="4">
    <source>
        <dbReference type="ARBA" id="ARBA00022840"/>
    </source>
</evidence>
<sequence>MKVGLVGLPTVGKTTFFNLLTNAKVETSAFQSGKINANFSLARVPDERVDFLAEVYKPKKVTYAQIEVIDIPGLVSGASEGKGSGNQFLDNIRKVDCLVHIVRAFSDESILHPEGSIDVIRDIENIGMELLLADLQLVETRIERIDAGKKITKELTAEREVLQKLRESLENEIGLSDIELSEEEQRIIEHLDFLTVKPVIIVINVDEQQLAEGYESREKILNYCKEKNLPAFEVSAKAEAEISELDEQDRAVFMKELNIKESGIDLLARAIYEKLNLISFLTAGEDEVKAWTITRGTNAKAAAGKIHSDIERGFIRAEVINFKDFKECGNMVKARELGKLRLEGKEYIIQDGDIINFRFNG</sequence>
<dbReference type="NCBIfam" id="TIGR00092">
    <property type="entry name" value="redox-regulated ATPase YchF"/>
    <property type="match status" value="1"/>
</dbReference>
<dbReference type="KEGG" id="tep:TepRe1_0593"/>
<dbReference type="GO" id="GO:0046872">
    <property type="term" value="F:metal ion binding"/>
    <property type="evidence" value="ECO:0007669"/>
    <property type="project" value="UniProtKB-KW"/>
</dbReference>
<evidence type="ECO:0000313" key="11">
    <source>
        <dbReference type="Proteomes" id="UP000010802"/>
    </source>
</evidence>
<dbReference type="InterPro" id="IPR031167">
    <property type="entry name" value="G_OBG"/>
</dbReference>
<dbReference type="InterPro" id="IPR004095">
    <property type="entry name" value="TGS"/>
</dbReference>
<dbReference type="STRING" id="1209989.TepRe1_0593"/>
<dbReference type="InterPro" id="IPR013029">
    <property type="entry name" value="YchF_C"/>
</dbReference>
<dbReference type="GO" id="GO:0005524">
    <property type="term" value="F:ATP binding"/>
    <property type="evidence" value="ECO:0007669"/>
    <property type="project" value="UniProtKB-UniRule"/>
</dbReference>
<dbReference type="KEGG" id="tae:TepiRe1_0647"/>
<comment type="cofactor">
    <cofactor evidence="1">
        <name>Mg(2+)</name>
        <dbReference type="ChEBI" id="CHEBI:18420"/>
    </cofactor>
</comment>
<keyword evidence="11" id="KW-1185">Reference proteome</keyword>
<keyword evidence="7" id="KW-0175">Coiled coil</keyword>
<dbReference type="InterPro" id="IPR004396">
    <property type="entry name" value="ATPase_YchF/OLA1"/>
</dbReference>
<dbReference type="Gene3D" id="3.10.20.30">
    <property type="match status" value="1"/>
</dbReference>
<dbReference type="Pfam" id="PF01926">
    <property type="entry name" value="MMR_HSR1"/>
    <property type="match status" value="1"/>
</dbReference>
<dbReference type="PROSITE" id="PS51710">
    <property type="entry name" value="G_OBG"/>
    <property type="match status" value="1"/>
</dbReference>
<dbReference type="CDD" id="cd04867">
    <property type="entry name" value="TGS_YchF_OLA1"/>
    <property type="match status" value="1"/>
</dbReference>
<dbReference type="RefSeq" id="WP_013777704.1">
    <property type="nucleotide sequence ID" value="NC_015519.1"/>
</dbReference>
<dbReference type="GO" id="GO:0016887">
    <property type="term" value="F:ATP hydrolysis activity"/>
    <property type="evidence" value="ECO:0007669"/>
    <property type="project" value="UniProtKB-UniRule"/>
</dbReference>
<evidence type="ECO:0000256" key="7">
    <source>
        <dbReference type="SAM" id="Coils"/>
    </source>
</evidence>
<dbReference type="EMBL" id="HF563609">
    <property type="protein sequence ID" value="CDI40439.1"/>
    <property type="molecule type" value="Genomic_DNA"/>
</dbReference>
<protein>
    <recommendedName>
        <fullName evidence="6">Ribosome-binding ATPase YchF</fullName>
    </recommendedName>
</protein>
<dbReference type="GO" id="GO:0005737">
    <property type="term" value="C:cytoplasm"/>
    <property type="evidence" value="ECO:0007669"/>
    <property type="project" value="TreeGrafter"/>
</dbReference>
<dbReference type="PANTHER" id="PTHR23305:SF18">
    <property type="entry name" value="OBG-TYPE G DOMAIN-CONTAINING PROTEIN"/>
    <property type="match status" value="1"/>
</dbReference>
<organism evidence="10 11">
    <name type="scientific">Tepidanaerobacter acetatoxydans (strain DSM 21804 / JCM 16047 / Re1)</name>
    <dbReference type="NCBI Taxonomy" id="1209989"/>
    <lineage>
        <taxon>Bacteria</taxon>
        <taxon>Bacillati</taxon>
        <taxon>Bacillota</taxon>
        <taxon>Clostridia</taxon>
        <taxon>Thermosediminibacterales</taxon>
        <taxon>Tepidanaerobacteraceae</taxon>
        <taxon>Tepidanaerobacter</taxon>
    </lineage>
</organism>
<evidence type="ECO:0000259" key="8">
    <source>
        <dbReference type="PROSITE" id="PS51710"/>
    </source>
</evidence>
<comment type="similarity">
    <text evidence="6">Belongs to the TRAFAC class OBG-HflX-like GTPase superfamily. OBG GTPase family. YchF/OLA1 subfamily.</text>
</comment>
<comment type="function">
    <text evidence="6">ATPase that binds to both the 70S ribosome and the 50S ribosomal subunit in a nucleotide-independent manner.</text>
</comment>
<dbReference type="GO" id="GO:0043023">
    <property type="term" value="F:ribosomal large subunit binding"/>
    <property type="evidence" value="ECO:0007669"/>
    <property type="project" value="UniProtKB-UniRule"/>
</dbReference>
<dbReference type="HOGENOM" id="CLU_018395_0_1_9"/>
<dbReference type="PANTHER" id="PTHR23305">
    <property type="entry name" value="OBG GTPASE FAMILY"/>
    <property type="match status" value="1"/>
</dbReference>
<keyword evidence="4 6" id="KW-0067">ATP-binding</keyword>
<dbReference type="HAMAP" id="MF_00944">
    <property type="entry name" value="YchF_OLA1_ATPase"/>
    <property type="match status" value="1"/>
</dbReference>
<name>F4LVT4_TEPAE</name>
<dbReference type="PROSITE" id="PS51880">
    <property type="entry name" value="TGS"/>
    <property type="match status" value="1"/>
</dbReference>
<dbReference type="eggNOG" id="COG0012">
    <property type="taxonomic scope" value="Bacteria"/>
</dbReference>
<dbReference type="InterPro" id="IPR027417">
    <property type="entry name" value="P-loop_NTPase"/>
</dbReference>